<evidence type="ECO:0000256" key="1">
    <source>
        <dbReference type="ARBA" id="ARBA00007656"/>
    </source>
</evidence>
<evidence type="ECO:0000259" key="5">
    <source>
        <dbReference type="PROSITE" id="PS50198"/>
    </source>
</evidence>
<evidence type="ECO:0000313" key="7">
    <source>
        <dbReference type="Proteomes" id="UP000494201"/>
    </source>
</evidence>
<dbReference type="PROSITE" id="PS50198">
    <property type="entry name" value="PPIC_PPIASE_2"/>
    <property type="match status" value="1"/>
</dbReference>
<evidence type="ECO:0000256" key="3">
    <source>
        <dbReference type="PROSITE-ProRule" id="PRU00278"/>
    </source>
</evidence>
<comment type="similarity">
    <text evidence="1">Belongs to the PpiC/parvulin rotamase family.</text>
</comment>
<proteinExistence type="inferred from homology"/>
<dbReference type="Gene3D" id="3.10.50.40">
    <property type="match status" value="1"/>
</dbReference>
<evidence type="ECO:0000256" key="4">
    <source>
        <dbReference type="SAM" id="MobiDB-lite"/>
    </source>
</evidence>
<dbReference type="InterPro" id="IPR050245">
    <property type="entry name" value="PrsA_foldase"/>
</dbReference>
<dbReference type="InterPro" id="IPR027304">
    <property type="entry name" value="Trigger_fact/SurA_dom_sf"/>
</dbReference>
<feature type="compositionally biased region" description="Basic and acidic residues" evidence="4">
    <location>
        <begin position="110"/>
        <end position="123"/>
    </location>
</feature>
<dbReference type="SUPFAM" id="SSF109998">
    <property type="entry name" value="Triger factor/SurA peptide-binding domain-like"/>
    <property type="match status" value="1"/>
</dbReference>
<organism evidence="6 7">
    <name type="scientific">Burkholderia anthina</name>
    <dbReference type="NCBI Taxonomy" id="179879"/>
    <lineage>
        <taxon>Bacteria</taxon>
        <taxon>Pseudomonadati</taxon>
        <taxon>Pseudomonadota</taxon>
        <taxon>Betaproteobacteria</taxon>
        <taxon>Burkholderiales</taxon>
        <taxon>Burkholderiaceae</taxon>
        <taxon>Burkholderia</taxon>
        <taxon>Burkholderia cepacia complex</taxon>
    </lineage>
</organism>
<dbReference type="InterPro" id="IPR046357">
    <property type="entry name" value="PPIase_dom_sf"/>
</dbReference>
<gene>
    <name evidence="6" type="ORF">BAN20980_01746</name>
</gene>
<evidence type="ECO:0000313" key="6">
    <source>
        <dbReference type="EMBL" id="VVU49047.1"/>
    </source>
</evidence>
<accession>A0A6P2G656</accession>
<protein>
    <submittedName>
        <fullName evidence="6">Peptidyl-prolyl cis-trans isomerase</fullName>
    </submittedName>
</protein>
<dbReference type="PANTHER" id="PTHR47245">
    <property type="entry name" value="PEPTIDYLPROLYL ISOMERASE"/>
    <property type="match status" value="1"/>
</dbReference>
<name>A0A6P2G656_9BURK</name>
<feature type="domain" description="PpiC" evidence="5">
    <location>
        <begin position="277"/>
        <end position="378"/>
    </location>
</feature>
<dbReference type="AlphaFoldDB" id="A0A6P2G656"/>
<evidence type="ECO:0000256" key="2">
    <source>
        <dbReference type="ARBA" id="ARBA00023235"/>
    </source>
</evidence>
<reference evidence="6 7" key="1">
    <citation type="submission" date="2019-09" db="EMBL/GenBank/DDBJ databases">
        <authorList>
            <person name="Depoorter E."/>
        </authorList>
    </citation>
    <scope>NUCLEOTIDE SEQUENCE [LARGE SCALE GENOMIC DNA]</scope>
    <source>
        <strain evidence="6">LMG 20980</strain>
    </source>
</reference>
<sequence>MIAGRRSAGRRIGAALRALLPGSWRPAAGPLSEEAAPGVWFAYAEGVARRLQAAFDGEDAAACRLRAHVGRWADRLADTGDDVPVLPVRAWLDRRGHVTRIDSAPASDPAVHHERMTRASHDGRRARIKSNREGNRIMMKKMNLLAMVAASLVLGTPLVARAQDDVIANAAQASVTQADIAGLLKAVSPEGRERLAADPAALDQVVRSTLAQKAVLAEAKSKGWDKQAQVQQAIEQAQRDIVARSYLASVSAPPADYPSDAEIQSTYDRNRAAFTAPRALHVAQIYLAVPPNADAATVDKARKQAADLANRARGGDFAALAKANSQDKASAANGGDLGYVPDALMLPAVRQAADALKPGQVSAPVQTPTGFHVVKLIDVRAAAPRPLADVKDQVRATLRAQRTQQNAQAYLAKLAANAPINEDALKKALASAR</sequence>
<dbReference type="InterPro" id="IPR000297">
    <property type="entry name" value="PPIase_PpiC"/>
</dbReference>
<feature type="region of interest" description="Disordered" evidence="4">
    <location>
        <begin position="102"/>
        <end position="123"/>
    </location>
</feature>
<dbReference type="Pfam" id="PF00639">
    <property type="entry name" value="Rotamase"/>
    <property type="match status" value="1"/>
</dbReference>
<dbReference type="Proteomes" id="UP000494201">
    <property type="component" value="Unassembled WGS sequence"/>
</dbReference>
<keyword evidence="3" id="KW-0697">Rotamase</keyword>
<dbReference type="InterPro" id="IPR023058">
    <property type="entry name" value="PPIase_PpiC_CS"/>
</dbReference>
<keyword evidence="2 3" id="KW-0413">Isomerase</keyword>
<dbReference type="PANTHER" id="PTHR47245:SF3">
    <property type="entry name" value="PEPTIDYL-PROLYL CIS-TRANS ISOMERASE, PPIC-TYPE-RELATED"/>
    <property type="match status" value="1"/>
</dbReference>
<dbReference type="PROSITE" id="PS01096">
    <property type="entry name" value="PPIC_PPIASE_1"/>
    <property type="match status" value="1"/>
</dbReference>
<dbReference type="EMBL" id="CABVLY010000005">
    <property type="protein sequence ID" value="VVU49047.1"/>
    <property type="molecule type" value="Genomic_DNA"/>
</dbReference>
<dbReference type="SUPFAM" id="SSF54534">
    <property type="entry name" value="FKBP-like"/>
    <property type="match status" value="1"/>
</dbReference>
<dbReference type="GO" id="GO:0003755">
    <property type="term" value="F:peptidyl-prolyl cis-trans isomerase activity"/>
    <property type="evidence" value="ECO:0007669"/>
    <property type="project" value="UniProtKB-KW"/>
</dbReference>